<evidence type="ECO:0000313" key="1">
    <source>
        <dbReference type="EMBL" id="MBX67942.1"/>
    </source>
</evidence>
<protein>
    <submittedName>
        <fullName evidence="1">Uncharacterized protein</fullName>
    </submittedName>
</protein>
<accession>A0A2P2QLS1</accession>
<dbReference type="AlphaFoldDB" id="A0A2P2QLS1"/>
<dbReference type="EMBL" id="GGEC01087458">
    <property type="protein sequence ID" value="MBX67942.1"/>
    <property type="molecule type" value="Transcribed_RNA"/>
</dbReference>
<sequence length="38" mass="4627">MQQIKYEKAHLELTTSCVDAVSTQRKRRWLNDLTMFVW</sequence>
<proteinExistence type="predicted"/>
<name>A0A2P2QLS1_RHIMU</name>
<reference evidence="1" key="1">
    <citation type="submission" date="2018-02" db="EMBL/GenBank/DDBJ databases">
        <title>Rhizophora mucronata_Transcriptome.</title>
        <authorList>
            <person name="Meera S.P."/>
            <person name="Sreeshan A."/>
            <person name="Augustine A."/>
        </authorList>
    </citation>
    <scope>NUCLEOTIDE SEQUENCE</scope>
    <source>
        <tissue evidence="1">Leaf</tissue>
    </source>
</reference>
<organism evidence="1">
    <name type="scientific">Rhizophora mucronata</name>
    <name type="common">Asiatic mangrove</name>
    <dbReference type="NCBI Taxonomy" id="61149"/>
    <lineage>
        <taxon>Eukaryota</taxon>
        <taxon>Viridiplantae</taxon>
        <taxon>Streptophyta</taxon>
        <taxon>Embryophyta</taxon>
        <taxon>Tracheophyta</taxon>
        <taxon>Spermatophyta</taxon>
        <taxon>Magnoliopsida</taxon>
        <taxon>eudicotyledons</taxon>
        <taxon>Gunneridae</taxon>
        <taxon>Pentapetalae</taxon>
        <taxon>rosids</taxon>
        <taxon>fabids</taxon>
        <taxon>Malpighiales</taxon>
        <taxon>Rhizophoraceae</taxon>
        <taxon>Rhizophora</taxon>
    </lineage>
</organism>